<organism evidence="2 4">
    <name type="scientific">Agathobacter rectalis</name>
    <dbReference type="NCBI Taxonomy" id="39491"/>
    <lineage>
        <taxon>Bacteria</taxon>
        <taxon>Bacillati</taxon>
        <taxon>Bacillota</taxon>
        <taxon>Clostridia</taxon>
        <taxon>Lachnospirales</taxon>
        <taxon>Lachnospiraceae</taxon>
        <taxon>Agathobacter</taxon>
    </lineage>
</organism>
<sequence>MSRLDQIRRMSDDDLILFLRRYKSEKSSCNRCTKKDTRCNPYTGADCKEGITQYFKEEGEL</sequence>
<protein>
    <submittedName>
        <fullName evidence="2">Uncharacterized protein</fullName>
    </submittedName>
</protein>
<dbReference type="Proteomes" id="UP000286104">
    <property type="component" value="Unassembled WGS sequence"/>
</dbReference>
<evidence type="ECO:0000313" key="4">
    <source>
        <dbReference type="Proteomes" id="UP000286104"/>
    </source>
</evidence>
<dbReference type="EMBL" id="QSHU01000002">
    <property type="protein sequence ID" value="RHC41246.1"/>
    <property type="molecule type" value="Genomic_DNA"/>
</dbReference>
<comment type="caution">
    <text evidence="2">The sequence shown here is derived from an EMBL/GenBank/DDBJ whole genome shotgun (WGS) entry which is preliminary data.</text>
</comment>
<dbReference type="EMBL" id="QSAZ01000019">
    <property type="protein sequence ID" value="RGW85152.1"/>
    <property type="molecule type" value="Genomic_DNA"/>
</dbReference>
<dbReference type="Proteomes" id="UP000283683">
    <property type="component" value="Unassembled WGS sequence"/>
</dbReference>
<reference evidence="3 4" key="1">
    <citation type="submission" date="2018-08" db="EMBL/GenBank/DDBJ databases">
        <title>A genome reference for cultivated species of the human gut microbiota.</title>
        <authorList>
            <person name="Zou Y."/>
            <person name="Xue W."/>
            <person name="Luo G."/>
        </authorList>
    </citation>
    <scope>NUCLEOTIDE SEQUENCE [LARGE SCALE GENOMIC DNA]</scope>
    <source>
        <strain evidence="1 3">AF06-19</strain>
        <strain evidence="2 4">AM36-3AA</strain>
    </source>
</reference>
<dbReference type="AlphaFoldDB" id="A0A414A683"/>
<name>A0A414A683_9FIRM</name>
<evidence type="ECO:0000313" key="3">
    <source>
        <dbReference type="Proteomes" id="UP000283683"/>
    </source>
</evidence>
<dbReference type="RefSeq" id="WP_118327289.1">
    <property type="nucleotide sequence ID" value="NZ_JBBNFZ010000169.1"/>
</dbReference>
<evidence type="ECO:0000313" key="2">
    <source>
        <dbReference type="EMBL" id="RHC41246.1"/>
    </source>
</evidence>
<evidence type="ECO:0000313" key="1">
    <source>
        <dbReference type="EMBL" id="RGW85152.1"/>
    </source>
</evidence>
<gene>
    <name evidence="2" type="ORF">DW848_02050</name>
    <name evidence="1" type="ORF">DWV45_14600</name>
</gene>
<proteinExistence type="predicted"/>
<accession>A0A414A683</accession>